<comment type="caution">
    <text evidence="1">The sequence shown here is derived from an EMBL/GenBank/DDBJ whole genome shotgun (WGS) entry which is preliminary data.</text>
</comment>
<evidence type="ECO:0000313" key="2">
    <source>
        <dbReference type="Proteomes" id="UP000605201"/>
    </source>
</evidence>
<dbReference type="AlphaFoldDB" id="A0A8J6P5H6"/>
<accession>A0A8J6P5H6</accession>
<dbReference type="EMBL" id="JACNIG010000352">
    <property type="protein sequence ID" value="MBC8433907.1"/>
    <property type="molecule type" value="Genomic_DNA"/>
</dbReference>
<proteinExistence type="predicted"/>
<gene>
    <name evidence="1" type="ORF">H8D96_18500</name>
</gene>
<organism evidence="1 2">
    <name type="scientific">Candidatus Desulfatibia vada</name>
    <dbReference type="NCBI Taxonomy" id="2841696"/>
    <lineage>
        <taxon>Bacteria</taxon>
        <taxon>Pseudomonadati</taxon>
        <taxon>Thermodesulfobacteriota</taxon>
        <taxon>Desulfobacteria</taxon>
        <taxon>Desulfobacterales</taxon>
        <taxon>Desulfobacterales incertae sedis</taxon>
        <taxon>Candidatus Desulfatibia</taxon>
    </lineage>
</organism>
<sequence length="57" mass="6562">MATQRAGSAKKILLYHNALILHKSKNLTVKDQQRVIIIKFQFVETRFSNSAFMVNVL</sequence>
<protein>
    <submittedName>
        <fullName evidence="1">Uncharacterized protein</fullName>
    </submittedName>
</protein>
<evidence type="ECO:0000313" key="1">
    <source>
        <dbReference type="EMBL" id="MBC8433907.1"/>
    </source>
</evidence>
<dbReference type="Proteomes" id="UP000605201">
    <property type="component" value="Unassembled WGS sequence"/>
</dbReference>
<reference evidence="1 2" key="1">
    <citation type="submission" date="2020-08" db="EMBL/GenBank/DDBJ databases">
        <title>Bridging the membrane lipid divide: bacteria of the FCB group superphylum have the potential to synthesize archaeal ether lipids.</title>
        <authorList>
            <person name="Villanueva L."/>
            <person name="Von Meijenfeldt F.A.B."/>
            <person name="Westbye A.B."/>
            <person name="Yadav S."/>
            <person name="Hopmans E.C."/>
            <person name="Dutilh B.E."/>
            <person name="Sinninghe Damste J.S."/>
        </authorList>
    </citation>
    <scope>NUCLEOTIDE SEQUENCE [LARGE SCALE GENOMIC DNA]</scope>
    <source>
        <strain evidence="1">NIOZ-UU17</strain>
    </source>
</reference>
<name>A0A8J6P5H6_9BACT</name>